<sequence length="132" mass="14416">MKLSAEQKEAIKAYLTNAPGNREMLESLLLATSDGRRVVFSNYTNKQFESNRLSAMAASLSGLSLTLAESCEKTGTVGGIVETEDGLIISGLITAEAQDYVLLGIFCKGIQHGMALWNFKNHQLEFKKLLSK</sequence>
<comment type="caution">
    <text evidence="1">The sequence shown here is derived from an EMBL/GenBank/DDBJ whole genome shotgun (WGS) entry which is preliminary data.</text>
</comment>
<dbReference type="Gene3D" id="3.30.450.30">
    <property type="entry name" value="Dynein light chain 2a, cytoplasmic"/>
    <property type="match status" value="1"/>
</dbReference>
<reference evidence="2" key="1">
    <citation type="journal article" date="2019" name="Int. J. Syst. Evol. Microbiol.">
        <title>The Global Catalogue of Microorganisms (GCM) 10K type strain sequencing project: providing services to taxonomists for standard genome sequencing and annotation.</title>
        <authorList>
            <consortium name="The Broad Institute Genomics Platform"/>
            <consortium name="The Broad Institute Genome Sequencing Center for Infectious Disease"/>
            <person name="Wu L."/>
            <person name="Ma J."/>
        </authorList>
    </citation>
    <scope>NUCLEOTIDE SEQUENCE [LARGE SCALE GENOMIC DNA]</scope>
    <source>
        <strain evidence="2">JCM 19134</strain>
    </source>
</reference>
<organism evidence="1 2">
    <name type="scientific">Halioxenophilus aromaticivorans</name>
    <dbReference type="NCBI Taxonomy" id="1306992"/>
    <lineage>
        <taxon>Bacteria</taxon>
        <taxon>Pseudomonadati</taxon>
        <taxon>Pseudomonadota</taxon>
        <taxon>Gammaproteobacteria</taxon>
        <taxon>Alteromonadales</taxon>
        <taxon>Alteromonadaceae</taxon>
        <taxon>Halioxenophilus</taxon>
    </lineage>
</organism>
<evidence type="ECO:0000313" key="1">
    <source>
        <dbReference type="EMBL" id="GAA4960462.1"/>
    </source>
</evidence>
<dbReference type="AlphaFoldDB" id="A0AAV3U9X2"/>
<proteinExistence type="predicted"/>
<dbReference type="SUPFAM" id="SSF103196">
    <property type="entry name" value="Roadblock/LC7 domain"/>
    <property type="match status" value="1"/>
</dbReference>
<gene>
    <name evidence="1" type="ORF">GCM10025791_47240</name>
</gene>
<dbReference type="RefSeq" id="WP_345427863.1">
    <property type="nucleotide sequence ID" value="NZ_AP031496.1"/>
</dbReference>
<evidence type="ECO:0000313" key="2">
    <source>
        <dbReference type="Proteomes" id="UP001409585"/>
    </source>
</evidence>
<keyword evidence="2" id="KW-1185">Reference proteome</keyword>
<evidence type="ECO:0008006" key="3">
    <source>
        <dbReference type="Google" id="ProtNLM"/>
    </source>
</evidence>
<accession>A0AAV3U9X2</accession>
<protein>
    <recommendedName>
        <fullName evidence="3">Roadblock/LAMTOR2 domain-containing protein</fullName>
    </recommendedName>
</protein>
<name>A0AAV3U9X2_9ALTE</name>
<dbReference type="Proteomes" id="UP001409585">
    <property type="component" value="Unassembled WGS sequence"/>
</dbReference>
<dbReference type="EMBL" id="BAABLX010000079">
    <property type="protein sequence ID" value="GAA4960462.1"/>
    <property type="molecule type" value="Genomic_DNA"/>
</dbReference>